<dbReference type="OrthoDB" id="5337308at2759"/>
<dbReference type="Proteomes" id="UP000070133">
    <property type="component" value="Unassembled WGS sequence"/>
</dbReference>
<organism evidence="2 3">
    <name type="scientific">Pseudocercospora eumusae</name>
    <dbReference type="NCBI Taxonomy" id="321146"/>
    <lineage>
        <taxon>Eukaryota</taxon>
        <taxon>Fungi</taxon>
        <taxon>Dikarya</taxon>
        <taxon>Ascomycota</taxon>
        <taxon>Pezizomycotina</taxon>
        <taxon>Dothideomycetes</taxon>
        <taxon>Dothideomycetidae</taxon>
        <taxon>Mycosphaerellales</taxon>
        <taxon>Mycosphaerellaceae</taxon>
        <taxon>Pseudocercospora</taxon>
    </lineage>
</organism>
<evidence type="ECO:0000313" key="3">
    <source>
        <dbReference type="Proteomes" id="UP000070133"/>
    </source>
</evidence>
<evidence type="ECO:0000256" key="1">
    <source>
        <dbReference type="SAM" id="SignalP"/>
    </source>
</evidence>
<feature type="chain" id="PRO_5007806945" description="Methyltransferase domain-containing protein" evidence="1">
    <location>
        <begin position="33"/>
        <end position="358"/>
    </location>
</feature>
<proteinExistence type="predicted"/>
<evidence type="ECO:0008006" key="4">
    <source>
        <dbReference type="Google" id="ProtNLM"/>
    </source>
</evidence>
<feature type="signal peptide" evidence="1">
    <location>
        <begin position="1"/>
        <end position="32"/>
    </location>
</feature>
<sequence length="358" mass="40706">MSRTRRSTLFQALCALVLVTVFVLLKNAGSHGDYEILPKWVTDDQSMTQDRYLHHANDLTRRYEECDWANLDVSGTSKCAEGVRYGDKVLCMLQKSAEDSKAEQSKFPLSIADMKSRYGWTTRPSQKSPTGIGLHDAFAALNIRTDQNLWTYVEQDHDGTTEFPATHATYVNSFSASQGTILAEMNFGVEWSYTNYDLDLQFPRDKIVPLKQWSDVMFNAMKDIISRQGPDAFKNFNIEHVFQHNLIDDDVLAVLKSVIQSDSLDRQDKRWPGYQFDISTPQARAVLSVANAKGVWWMLGSHKNELRLKTIDQVNIFECSKISSRNGETWCIYFHVVDVEQEPESDGDDEDGDGDGDD</sequence>
<keyword evidence="1" id="KW-0732">Signal</keyword>
<dbReference type="EMBL" id="LFZN01000018">
    <property type="protein sequence ID" value="KXT04822.1"/>
    <property type="molecule type" value="Genomic_DNA"/>
</dbReference>
<name>A0A139HR22_9PEZI</name>
<evidence type="ECO:0000313" key="2">
    <source>
        <dbReference type="EMBL" id="KXT04822.1"/>
    </source>
</evidence>
<reference evidence="2 3" key="1">
    <citation type="submission" date="2015-07" db="EMBL/GenBank/DDBJ databases">
        <title>Comparative genomics of the Sigatoka disease complex on banana suggests a link between parallel evolutionary changes in Pseudocercospora fijiensis and Pseudocercospora eumusae and increased virulence on the banana host.</title>
        <authorList>
            <person name="Chang T.-C."/>
            <person name="Salvucci A."/>
            <person name="Crous P.W."/>
            <person name="Stergiopoulos I."/>
        </authorList>
    </citation>
    <scope>NUCLEOTIDE SEQUENCE [LARGE SCALE GENOMIC DNA]</scope>
    <source>
        <strain evidence="2 3">CBS 114824</strain>
    </source>
</reference>
<gene>
    <name evidence="2" type="ORF">AC578_9668</name>
</gene>
<accession>A0A139HR22</accession>
<dbReference type="AlphaFoldDB" id="A0A139HR22"/>
<protein>
    <recommendedName>
        <fullName evidence="4">Methyltransferase domain-containing protein</fullName>
    </recommendedName>
</protein>
<keyword evidence="3" id="KW-1185">Reference proteome</keyword>
<comment type="caution">
    <text evidence="2">The sequence shown here is derived from an EMBL/GenBank/DDBJ whole genome shotgun (WGS) entry which is preliminary data.</text>
</comment>